<evidence type="ECO:0000313" key="2">
    <source>
        <dbReference type="EMBL" id="CCC90625.1"/>
    </source>
</evidence>
<keyword evidence="1" id="KW-1133">Transmembrane helix</keyword>
<dbReference type="EMBL" id="HE575318">
    <property type="protein sequence ID" value="CCC90625.1"/>
    <property type="molecule type" value="Genomic_DNA"/>
</dbReference>
<dbReference type="AlphaFoldDB" id="G0ULW3"/>
<keyword evidence="1" id="KW-0472">Membrane</keyword>
<gene>
    <name evidence="2" type="ORF">TCIL3000_5_3580</name>
</gene>
<proteinExistence type="predicted"/>
<feature type="transmembrane region" description="Helical" evidence="1">
    <location>
        <begin position="20"/>
        <end position="48"/>
    </location>
</feature>
<name>G0ULW3_TRYCI</name>
<organism evidence="2">
    <name type="scientific">Trypanosoma congolense (strain IL3000)</name>
    <dbReference type="NCBI Taxonomy" id="1068625"/>
    <lineage>
        <taxon>Eukaryota</taxon>
        <taxon>Discoba</taxon>
        <taxon>Euglenozoa</taxon>
        <taxon>Kinetoplastea</taxon>
        <taxon>Metakinetoplastina</taxon>
        <taxon>Trypanosomatida</taxon>
        <taxon>Trypanosomatidae</taxon>
        <taxon>Trypanosoma</taxon>
        <taxon>Nannomonas</taxon>
    </lineage>
</organism>
<protein>
    <submittedName>
        <fullName evidence="2">Uncharacterized protein</fullName>
    </submittedName>
</protein>
<accession>G0ULW3</accession>
<reference evidence="2" key="1">
    <citation type="journal article" date="2012" name="Proc. Natl. Acad. Sci. U.S.A.">
        <title>Antigenic diversity is generated by distinct evolutionary mechanisms in African trypanosome species.</title>
        <authorList>
            <person name="Jackson A.P."/>
            <person name="Berry A."/>
            <person name="Aslett M."/>
            <person name="Allison H.C."/>
            <person name="Burton P."/>
            <person name="Vavrova-Anderson J."/>
            <person name="Brown R."/>
            <person name="Browne H."/>
            <person name="Corton N."/>
            <person name="Hauser H."/>
            <person name="Gamble J."/>
            <person name="Gilderthorp R."/>
            <person name="Marcello L."/>
            <person name="McQuillan J."/>
            <person name="Otto T.D."/>
            <person name="Quail M.A."/>
            <person name="Sanders M.J."/>
            <person name="van Tonder A."/>
            <person name="Ginger M.L."/>
            <person name="Field M.C."/>
            <person name="Barry J.D."/>
            <person name="Hertz-Fowler C."/>
            <person name="Berriman M."/>
        </authorList>
    </citation>
    <scope>NUCLEOTIDE SEQUENCE</scope>
    <source>
        <strain evidence="2">IL3000</strain>
    </source>
</reference>
<keyword evidence="1" id="KW-0812">Transmembrane</keyword>
<sequence length="200" mass="23034">MKQTTFNTQFFLNREPYGAHALHLLSVTLLINICSFFYIFFFFLSLVVKEAHVLSFTFCCHSPHLQPPFLSIPNETHLQTLNNMVVSLPHAQQKRRETMKGNRHEKKMTTHASSWKQDTGMTSFLPFFFCTQAHITIQQLIPVLLHRFTPAFSLTSSTKRRRYSRGAERINNKKNVRTLQSCARSLNICTKGGSPHGSNM</sequence>
<dbReference type="VEuPathDB" id="TriTrypDB:TcIL3000_5_3580"/>
<evidence type="ECO:0000256" key="1">
    <source>
        <dbReference type="SAM" id="Phobius"/>
    </source>
</evidence>